<dbReference type="PANTHER" id="PTHR46124">
    <property type="entry name" value="D-AMINOACYL-TRNA DEACYLASE"/>
    <property type="match status" value="1"/>
</dbReference>
<dbReference type="GO" id="GO:0046872">
    <property type="term" value="F:metal ion binding"/>
    <property type="evidence" value="ECO:0007669"/>
    <property type="project" value="UniProtKB-KW"/>
</dbReference>
<name>A0A1H4AA70_9ACTO</name>
<protein>
    <submittedName>
        <fullName evidence="2">TatD DNase family protein</fullName>
    </submittedName>
</protein>
<dbReference type="GO" id="GO:0005829">
    <property type="term" value="C:cytosol"/>
    <property type="evidence" value="ECO:0007669"/>
    <property type="project" value="TreeGrafter"/>
</dbReference>
<dbReference type="InterPro" id="IPR001130">
    <property type="entry name" value="TatD-like"/>
</dbReference>
<organism evidence="2 3">
    <name type="scientific">Bowdeniella nasicola</name>
    <dbReference type="NCBI Taxonomy" id="208480"/>
    <lineage>
        <taxon>Bacteria</taxon>
        <taxon>Bacillati</taxon>
        <taxon>Actinomycetota</taxon>
        <taxon>Actinomycetes</taxon>
        <taxon>Actinomycetales</taxon>
        <taxon>Actinomycetaceae</taxon>
        <taxon>Bowdeniella</taxon>
    </lineage>
</organism>
<gene>
    <name evidence="2" type="ORF">SAMN02910418_01368</name>
</gene>
<sequence length="328" mass="35379">MSKKKPRLWPTLEEPYGFELIDNHTHLPMSEREIPRDSMGFAMPRAEQLARAYEAGVVAVISSACDVADIRAADAELTADAASATDASRAPARTPAPAREEAAVYWAVAIHPNEAAVHAGYRDKSPDGLTPHVKDFHALTPEETLALVERVARTHPGRVVAIGETGLDYFRTGEAGRPAQREAFAAHIALAKELGLPMQIHDRDAHRDVVDVLLAEGAPERTIFHCFSGDAELAAICNRHGWYMSFAGPVTYPANDELRAAVAAADEALLLVETDAPYLTPAPFRGRPNAAFLAGLTLQRMAEVRGLPAADLAARILATTRDVYAIPA</sequence>
<evidence type="ECO:0000313" key="2">
    <source>
        <dbReference type="EMBL" id="SEA32462.1"/>
    </source>
</evidence>
<feature type="binding site" evidence="1">
    <location>
        <position position="201"/>
    </location>
    <ligand>
        <name>a divalent metal cation</name>
        <dbReference type="ChEBI" id="CHEBI:60240"/>
        <label>2</label>
    </ligand>
</feature>
<dbReference type="OrthoDB" id="9810005at2"/>
<feature type="binding site" evidence="1">
    <location>
        <position position="164"/>
    </location>
    <ligand>
        <name>a divalent metal cation</name>
        <dbReference type="ChEBI" id="CHEBI:60240"/>
        <label>1</label>
    </ligand>
</feature>
<dbReference type="InterPro" id="IPR032466">
    <property type="entry name" value="Metal_Hydrolase"/>
</dbReference>
<feature type="binding site" evidence="1">
    <location>
        <position position="275"/>
    </location>
    <ligand>
        <name>a divalent metal cation</name>
        <dbReference type="ChEBI" id="CHEBI:60240"/>
        <label>1</label>
    </ligand>
</feature>
<dbReference type="Pfam" id="PF01026">
    <property type="entry name" value="TatD_DNase"/>
    <property type="match status" value="1"/>
</dbReference>
<dbReference type="AlphaFoldDB" id="A0A1H4AA70"/>
<dbReference type="Gene3D" id="3.20.20.140">
    <property type="entry name" value="Metal-dependent hydrolases"/>
    <property type="match status" value="1"/>
</dbReference>
<accession>A0A1H4AA70</accession>
<feature type="binding site" evidence="1">
    <location>
        <position position="225"/>
    </location>
    <ligand>
        <name>a divalent metal cation</name>
        <dbReference type="ChEBI" id="CHEBI:60240"/>
        <label>2</label>
    </ligand>
</feature>
<keyword evidence="1" id="KW-0479">Metal-binding</keyword>
<evidence type="ECO:0000313" key="3">
    <source>
        <dbReference type="Proteomes" id="UP000199288"/>
    </source>
</evidence>
<keyword evidence="3" id="KW-1185">Reference proteome</keyword>
<reference evidence="3" key="1">
    <citation type="submission" date="2016-10" db="EMBL/GenBank/DDBJ databases">
        <authorList>
            <person name="Varghese N."/>
            <person name="Submissions S."/>
        </authorList>
    </citation>
    <scope>NUCLEOTIDE SEQUENCE [LARGE SCALE GENOMIC DNA]</scope>
    <source>
        <strain evidence="3">KPR-1</strain>
    </source>
</reference>
<dbReference type="GO" id="GO:0016788">
    <property type="term" value="F:hydrolase activity, acting on ester bonds"/>
    <property type="evidence" value="ECO:0007669"/>
    <property type="project" value="InterPro"/>
</dbReference>
<proteinExistence type="predicted"/>
<dbReference type="PANTHER" id="PTHR46124:SF2">
    <property type="entry name" value="D-AMINOACYL-TRNA DEACYLASE"/>
    <property type="match status" value="1"/>
</dbReference>
<dbReference type="RefSeq" id="WP_092564032.1">
    <property type="nucleotide sequence ID" value="NZ_FNQV01000007.1"/>
</dbReference>
<dbReference type="PIRSF" id="PIRSF005902">
    <property type="entry name" value="DNase_TatD"/>
    <property type="match status" value="1"/>
</dbReference>
<dbReference type="EMBL" id="FNQV01000007">
    <property type="protein sequence ID" value="SEA32462.1"/>
    <property type="molecule type" value="Genomic_DNA"/>
</dbReference>
<dbReference type="CDD" id="cd01310">
    <property type="entry name" value="TatD_DNAse"/>
    <property type="match status" value="1"/>
</dbReference>
<dbReference type="SUPFAM" id="SSF51556">
    <property type="entry name" value="Metallo-dependent hydrolases"/>
    <property type="match status" value="1"/>
</dbReference>
<dbReference type="Proteomes" id="UP000199288">
    <property type="component" value="Unassembled WGS sequence"/>
</dbReference>
<evidence type="ECO:0000256" key="1">
    <source>
        <dbReference type="PIRSR" id="PIRSR005902-1"/>
    </source>
</evidence>